<dbReference type="AlphaFoldDB" id="A0A2A9MGY9"/>
<comment type="caution">
    <text evidence="3">The sequence shown here is derived from an EMBL/GenBank/DDBJ whole genome shotgun (WGS) entry which is preliminary data.</text>
</comment>
<protein>
    <recommendedName>
        <fullName evidence="5">Transmembrane protein</fullName>
    </recommendedName>
</protein>
<dbReference type="KEGG" id="bbes:BESB_061130"/>
<proteinExistence type="predicted"/>
<dbReference type="GeneID" id="40311041"/>
<evidence type="ECO:0000313" key="3">
    <source>
        <dbReference type="EMBL" id="PFH35226.1"/>
    </source>
</evidence>
<feature type="compositionally biased region" description="Basic and acidic residues" evidence="1">
    <location>
        <begin position="271"/>
        <end position="304"/>
    </location>
</feature>
<feature type="compositionally biased region" description="Basic residues" evidence="1">
    <location>
        <begin position="307"/>
        <end position="317"/>
    </location>
</feature>
<feature type="compositionally biased region" description="Basic and acidic residues" evidence="1">
    <location>
        <begin position="246"/>
        <end position="261"/>
    </location>
</feature>
<evidence type="ECO:0000256" key="1">
    <source>
        <dbReference type="SAM" id="MobiDB-lite"/>
    </source>
</evidence>
<feature type="region of interest" description="Disordered" evidence="1">
    <location>
        <begin position="61"/>
        <end position="365"/>
    </location>
</feature>
<evidence type="ECO:0000256" key="2">
    <source>
        <dbReference type="SAM" id="SignalP"/>
    </source>
</evidence>
<feature type="signal peptide" evidence="2">
    <location>
        <begin position="1"/>
        <end position="19"/>
    </location>
</feature>
<dbReference type="Proteomes" id="UP000224006">
    <property type="component" value="Chromosome V"/>
</dbReference>
<sequence>MAFLRQVVATVSLFLLAGALVQLGTVAPSAVGAERLSSPLSPSARRHSHLWLGAAAHGGGLSFLQRGKGRRRGGRNAGEDEEDDGDRGSQSRQGEDDHLDEKSSQSRTGDKDGEAADDEGSQAEADRDEEGSHRHSHSDDGEEVEEEPAAQHGGDEQGQAEDLESAGSAAHHSASDKGSVSGKSGESGRSHADEEEADQGESGRAQEEEEALHAAADGSKRAGRPTRDEEDEEGGRTSAGEEEAFERDSHGVKSKAAKRDDFDEGSQQSSRSEKHGGASEDESRREHDEEGDSTRELSHEDEGHSSGGKRGRTKKRRLETGEEEDEDEFSSQRRHRKSGGKVPKRKHAKEAPAPKASAAEHQAPVDPDAPFLGYKNRADVCLAVGCRTAHGSNSDDAIQGCSPVVECADCSGTPAEATSKSCRRWRLSSANEIVLANGIFKIPSGAMKDGDHIRVRIAWDREVASGVNVCAPDVRQVAALVKGTGSGANFSIYRTAAVQLTAQRSAEKPARKRGQTKANEAASVAFSVQLPAKDGRSAAHSQVPALQPVCLADESSIGPVDLEPNGLSSLFAASWFSFPAATTSALLTKEIMLAFHCKGDNCATEVVTGCVRLLCPATLPQVEAKLLVKAPAASAPTLPQTAAGYPVVAGYPMWGFQPTSMVPAFRGMQPTPIAGRIPLGTAARPVGMGPGRFFGMPR</sequence>
<gene>
    <name evidence="3" type="ORF">BESB_061130</name>
</gene>
<dbReference type="STRING" id="94643.A0A2A9MGY9"/>
<reference evidence="3 4" key="1">
    <citation type="submission" date="2017-09" db="EMBL/GenBank/DDBJ databases">
        <title>Genome sequencing of Besnoitia besnoiti strain Bb-Ger1.</title>
        <authorList>
            <person name="Schares G."/>
            <person name="Venepally P."/>
            <person name="Lorenzi H.A."/>
        </authorList>
    </citation>
    <scope>NUCLEOTIDE SEQUENCE [LARGE SCALE GENOMIC DNA]</scope>
    <source>
        <strain evidence="3 4">Bb-Ger1</strain>
    </source>
</reference>
<evidence type="ECO:0008006" key="5">
    <source>
        <dbReference type="Google" id="ProtNLM"/>
    </source>
</evidence>
<feature type="compositionally biased region" description="Basic residues" evidence="1">
    <location>
        <begin position="332"/>
        <end position="348"/>
    </location>
</feature>
<feature type="compositionally biased region" description="Basic and acidic residues" evidence="1">
    <location>
        <begin position="86"/>
        <end position="114"/>
    </location>
</feature>
<feature type="compositionally biased region" description="Low complexity" evidence="1">
    <location>
        <begin position="351"/>
        <end position="364"/>
    </location>
</feature>
<dbReference type="VEuPathDB" id="ToxoDB:BESB_061130"/>
<dbReference type="OrthoDB" id="333622at2759"/>
<evidence type="ECO:0000313" key="4">
    <source>
        <dbReference type="Proteomes" id="UP000224006"/>
    </source>
</evidence>
<name>A0A2A9MGY9_BESBE</name>
<feature type="chain" id="PRO_5012066529" description="Transmembrane protein" evidence="2">
    <location>
        <begin position="20"/>
        <end position="698"/>
    </location>
</feature>
<feature type="compositionally biased region" description="Low complexity" evidence="1">
    <location>
        <begin position="165"/>
        <end position="184"/>
    </location>
</feature>
<feature type="compositionally biased region" description="Acidic residues" evidence="1">
    <location>
        <begin position="115"/>
        <end position="129"/>
    </location>
</feature>
<organism evidence="3 4">
    <name type="scientific">Besnoitia besnoiti</name>
    <name type="common">Apicomplexan protozoan</name>
    <dbReference type="NCBI Taxonomy" id="94643"/>
    <lineage>
        <taxon>Eukaryota</taxon>
        <taxon>Sar</taxon>
        <taxon>Alveolata</taxon>
        <taxon>Apicomplexa</taxon>
        <taxon>Conoidasida</taxon>
        <taxon>Coccidia</taxon>
        <taxon>Eucoccidiorida</taxon>
        <taxon>Eimeriorina</taxon>
        <taxon>Sarcocystidae</taxon>
        <taxon>Besnoitia</taxon>
    </lineage>
</organism>
<keyword evidence="4" id="KW-1185">Reference proteome</keyword>
<dbReference type="RefSeq" id="XP_029219235.1">
    <property type="nucleotide sequence ID" value="XM_029364527.1"/>
</dbReference>
<feature type="compositionally biased region" description="Basic and acidic residues" evidence="1">
    <location>
        <begin position="130"/>
        <end position="139"/>
    </location>
</feature>
<dbReference type="EMBL" id="NWUJ01000005">
    <property type="protein sequence ID" value="PFH35226.1"/>
    <property type="molecule type" value="Genomic_DNA"/>
</dbReference>
<accession>A0A2A9MGY9</accession>
<keyword evidence="2" id="KW-0732">Signal</keyword>